<accession>A0A812UPG1</accession>
<evidence type="ECO:0000313" key="2">
    <source>
        <dbReference type="EMBL" id="CAE7575739.1"/>
    </source>
</evidence>
<evidence type="ECO:0000256" key="1">
    <source>
        <dbReference type="SAM" id="MobiDB-lite"/>
    </source>
</evidence>
<protein>
    <submittedName>
        <fullName evidence="2">Uncharacterized protein</fullName>
    </submittedName>
</protein>
<keyword evidence="3" id="KW-1185">Reference proteome</keyword>
<organism evidence="2 3">
    <name type="scientific">Symbiodinium necroappetens</name>
    <dbReference type="NCBI Taxonomy" id="1628268"/>
    <lineage>
        <taxon>Eukaryota</taxon>
        <taxon>Sar</taxon>
        <taxon>Alveolata</taxon>
        <taxon>Dinophyceae</taxon>
        <taxon>Suessiales</taxon>
        <taxon>Symbiodiniaceae</taxon>
        <taxon>Symbiodinium</taxon>
    </lineage>
</organism>
<dbReference type="EMBL" id="CAJNJA010027441">
    <property type="protein sequence ID" value="CAE7575739.1"/>
    <property type="molecule type" value="Genomic_DNA"/>
</dbReference>
<dbReference type="OrthoDB" id="431664at2759"/>
<proteinExistence type="predicted"/>
<gene>
    <name evidence="2" type="ORF">SNEC2469_LOCUS16792</name>
</gene>
<feature type="region of interest" description="Disordered" evidence="1">
    <location>
        <begin position="1"/>
        <end position="27"/>
    </location>
</feature>
<comment type="caution">
    <text evidence="2">The sequence shown here is derived from an EMBL/GenBank/DDBJ whole genome shotgun (WGS) entry which is preliminary data.</text>
</comment>
<evidence type="ECO:0000313" key="3">
    <source>
        <dbReference type="Proteomes" id="UP000601435"/>
    </source>
</evidence>
<dbReference type="Proteomes" id="UP000601435">
    <property type="component" value="Unassembled WGS sequence"/>
</dbReference>
<reference evidence="2" key="1">
    <citation type="submission" date="2021-02" db="EMBL/GenBank/DDBJ databases">
        <authorList>
            <person name="Dougan E. K."/>
            <person name="Rhodes N."/>
            <person name="Thang M."/>
            <person name="Chan C."/>
        </authorList>
    </citation>
    <scope>NUCLEOTIDE SEQUENCE</scope>
</reference>
<sequence length="518" mass="57001">MLLPRLDDAEAAKKKDKDAKPEDDGKPKPVAFGCEDCNWYVCADCHGKKGEKQWQCMLQVDIREGMEVHRDWFNVDHLRLFAEAEDDMDLEDEEEKEDVNLAKKFYPDLIEGQHIKASLSSAGRWGFTQRFMYDAVVSRVQDDGNYDIKFHDQLLGEKNGMPIEELESLLTFEASGLGLDPSRNLFDFRFNSLPRGVLANGNGVELKPAGDSGGSILLIKPTSYLAMPLEGLAPGGAGSGEDHVKYTLTLELKLPVQRSQHPVALFQASWPEVSGAPQLCAVADEYVPVHPAERDYLEEPPAPGTTWNWHLQVGNVILNKSVLRPGRWHDVTMVVNCKEGRAFIYVDGKIVRGDGGEHAVVIGEGAGLTSPEPIASRAHHQLCFVASNPLSRLEHSTVSVQVLCFTQQSKVYSLKVKGTQNRSRIALSCKHKESTRHDHRKARLLMCNRACRTANGNIATCDTADRVGVGGAPGAFVIVAYSPAKTGGPNVYCRTLTPTTCTTACNLNNAPSNRNPRL</sequence>
<dbReference type="AlphaFoldDB" id="A0A812UPG1"/>
<name>A0A812UPG1_9DINO</name>